<sequence>MHRVSARTWGASSRQDRFASLVDRMQAVDTYTVMVDGGELVTLELTQAQAEGFECLTCKRLCGNGLSAFKPVGFIPNTGMVFRCVGCLAVAA</sequence>
<protein>
    <submittedName>
        <fullName evidence="1">Uncharacterized protein</fullName>
    </submittedName>
</protein>
<name>A0A1G8DLW3_9PSEU</name>
<dbReference type="EMBL" id="FNCC01000031">
    <property type="protein sequence ID" value="SDH58642.1"/>
    <property type="molecule type" value="Genomic_DNA"/>
</dbReference>
<dbReference type="Proteomes" id="UP000199623">
    <property type="component" value="Unassembled WGS sequence"/>
</dbReference>
<reference evidence="2" key="1">
    <citation type="submission" date="2016-10" db="EMBL/GenBank/DDBJ databases">
        <authorList>
            <person name="Varghese N."/>
            <person name="Submissions S."/>
        </authorList>
    </citation>
    <scope>NUCLEOTIDE SEQUENCE [LARGE SCALE GENOMIC DNA]</scope>
    <source>
        <strain evidence="2">CGMCC 4.3506</strain>
    </source>
</reference>
<proteinExistence type="predicted"/>
<organism evidence="1 2">
    <name type="scientific">Lentzea fradiae</name>
    <dbReference type="NCBI Taxonomy" id="200378"/>
    <lineage>
        <taxon>Bacteria</taxon>
        <taxon>Bacillati</taxon>
        <taxon>Actinomycetota</taxon>
        <taxon>Actinomycetes</taxon>
        <taxon>Pseudonocardiales</taxon>
        <taxon>Pseudonocardiaceae</taxon>
        <taxon>Lentzea</taxon>
    </lineage>
</organism>
<evidence type="ECO:0000313" key="1">
    <source>
        <dbReference type="EMBL" id="SDH58642.1"/>
    </source>
</evidence>
<accession>A0A1G8DLW3</accession>
<evidence type="ECO:0000313" key="2">
    <source>
        <dbReference type="Proteomes" id="UP000199623"/>
    </source>
</evidence>
<gene>
    <name evidence="1" type="ORF">SAMN05216553_13116</name>
</gene>
<dbReference type="STRING" id="200378.SAMN05216553_13116"/>
<dbReference type="AlphaFoldDB" id="A0A1G8DLW3"/>
<keyword evidence="2" id="KW-1185">Reference proteome</keyword>